<evidence type="ECO:0000313" key="2">
    <source>
        <dbReference type="Proteomes" id="UP000001510"/>
    </source>
</evidence>
<keyword evidence="2" id="KW-1185">Reference proteome</keyword>
<dbReference type="EMBL" id="AP009552">
    <property type="protein sequence ID" value="BAG01489.1"/>
    <property type="molecule type" value="Genomic_DNA"/>
</dbReference>
<organism evidence="1 2">
    <name type="scientific">Microcystis aeruginosa (strain NIES-843 / IAM M-2473)</name>
    <dbReference type="NCBI Taxonomy" id="449447"/>
    <lineage>
        <taxon>Bacteria</taxon>
        <taxon>Bacillati</taxon>
        <taxon>Cyanobacteriota</taxon>
        <taxon>Cyanophyceae</taxon>
        <taxon>Oscillatoriophycideae</taxon>
        <taxon>Chroococcales</taxon>
        <taxon>Microcystaceae</taxon>
        <taxon>Microcystis</taxon>
    </lineage>
</organism>
<dbReference type="PaxDb" id="449447-MAE_16670"/>
<protein>
    <submittedName>
        <fullName evidence="1">Uncharacterized protein</fullName>
    </submittedName>
</protein>
<reference evidence="1 2" key="1">
    <citation type="journal article" date="2007" name="DNA Res.">
        <title>Complete genomic structure of the bloom-forming toxic cyanobacterium Microcystis aeruginosa NIES-843.</title>
        <authorList>
            <person name="Kaneko T."/>
            <person name="Nakajima N."/>
            <person name="Okamoto S."/>
            <person name="Suzuki I."/>
            <person name="Tanabe Y."/>
            <person name="Tamaoki M."/>
            <person name="Nakamura Y."/>
            <person name="Kasai F."/>
            <person name="Watanabe A."/>
            <person name="Kawashima K."/>
            <person name="Kishida Y."/>
            <person name="Ono A."/>
            <person name="Shimizu Y."/>
            <person name="Takahashi C."/>
            <person name="Minami C."/>
            <person name="Fujishiro T."/>
            <person name="Kohara M."/>
            <person name="Katoh M."/>
            <person name="Nakazaki N."/>
            <person name="Nakayama S."/>
            <person name="Yamada M."/>
            <person name="Tabata S."/>
            <person name="Watanabe M.M."/>
        </authorList>
    </citation>
    <scope>NUCLEOTIDE SEQUENCE [LARGE SCALE GENOMIC DNA]</scope>
    <source>
        <strain evidence="2">NIES-843 / IAM M-247</strain>
    </source>
</reference>
<proteinExistence type="predicted"/>
<dbReference type="Proteomes" id="UP000001510">
    <property type="component" value="Chromosome"/>
</dbReference>
<dbReference type="HOGENOM" id="CLU_3119810_0_0_3"/>
<dbReference type="KEGG" id="mar:MAE_16670"/>
<gene>
    <name evidence="1" type="ordered locus">MAE_16670</name>
</gene>
<evidence type="ECO:0000313" key="1">
    <source>
        <dbReference type="EMBL" id="BAG01489.1"/>
    </source>
</evidence>
<sequence length="50" mass="5736">MALKLLASLLFFASYFLYFCASDDFGVVYPSLTHNEGRSLFYFSIRSGRL</sequence>
<dbReference type="AlphaFoldDB" id="B0JVF5"/>
<accession>B0JVF5</accession>
<dbReference type="EnsemblBacteria" id="BAG01489">
    <property type="protein sequence ID" value="BAG01489"/>
    <property type="gene ID" value="MAE_16670"/>
</dbReference>
<name>B0JVF5_MICAN</name>